<protein>
    <submittedName>
        <fullName evidence="2">Uncharacterized protein</fullName>
    </submittedName>
</protein>
<organism evidence="2">
    <name type="scientific">Candidatus Kentrum eta</name>
    <dbReference type="NCBI Taxonomy" id="2126337"/>
    <lineage>
        <taxon>Bacteria</taxon>
        <taxon>Pseudomonadati</taxon>
        <taxon>Pseudomonadota</taxon>
        <taxon>Gammaproteobacteria</taxon>
        <taxon>Candidatus Kentrum</taxon>
    </lineage>
</organism>
<evidence type="ECO:0000313" key="1">
    <source>
        <dbReference type="EMBL" id="VFJ94378.1"/>
    </source>
</evidence>
<accession>A0A450URT7</accession>
<sequence length="56" mass="5853">MLQGFAGGFFDLLLLGVETDSGEADGIIGKGCEVWSFGHDVDLLAARFTTGCVEDA</sequence>
<name>A0A450URT7_9GAMM</name>
<dbReference type="EMBL" id="CAADFI010000074">
    <property type="protein sequence ID" value="VFJ95258.1"/>
    <property type="molecule type" value="Genomic_DNA"/>
</dbReference>
<evidence type="ECO:0000313" key="2">
    <source>
        <dbReference type="EMBL" id="VFJ95258.1"/>
    </source>
</evidence>
<reference evidence="2" key="1">
    <citation type="submission" date="2019-02" db="EMBL/GenBank/DDBJ databases">
        <authorList>
            <person name="Gruber-Vodicka R. H."/>
            <person name="Seah K. B. B."/>
        </authorList>
    </citation>
    <scope>NUCLEOTIDE SEQUENCE</scope>
    <source>
        <strain evidence="3">BECK_SA2B12</strain>
        <strain evidence="1">BECK_SA2B15</strain>
        <strain evidence="2">BECK_SA2B20</strain>
    </source>
</reference>
<dbReference type="AlphaFoldDB" id="A0A450URT7"/>
<evidence type="ECO:0000313" key="3">
    <source>
        <dbReference type="EMBL" id="VFK01652.1"/>
    </source>
</evidence>
<dbReference type="EMBL" id="CAADFG010000071">
    <property type="protein sequence ID" value="VFJ94378.1"/>
    <property type="molecule type" value="Genomic_DNA"/>
</dbReference>
<dbReference type="EMBL" id="CAADFJ010000070">
    <property type="protein sequence ID" value="VFK01652.1"/>
    <property type="molecule type" value="Genomic_DNA"/>
</dbReference>
<proteinExistence type="predicted"/>
<gene>
    <name evidence="1" type="ORF">BECKH772A_GA0070896_100719</name>
    <name evidence="2" type="ORF">BECKH772B_GA0070898_100749</name>
    <name evidence="3" type="ORF">BECKH772C_GA0070978_100709</name>
</gene>